<dbReference type="AlphaFoldDB" id="A0A7W8GHD1"/>
<protein>
    <submittedName>
        <fullName evidence="2">Uncharacterized protein</fullName>
    </submittedName>
</protein>
<dbReference type="RefSeq" id="WP_184031086.1">
    <property type="nucleotide sequence ID" value="NZ_JACHFN010000014.1"/>
</dbReference>
<gene>
    <name evidence="2" type="ORF">HNQ09_003110</name>
</gene>
<evidence type="ECO:0000313" key="3">
    <source>
        <dbReference type="Proteomes" id="UP000525389"/>
    </source>
</evidence>
<evidence type="ECO:0000256" key="1">
    <source>
        <dbReference type="SAM" id="MobiDB-lite"/>
    </source>
</evidence>
<keyword evidence="3" id="KW-1185">Reference proteome</keyword>
<feature type="compositionally biased region" description="Low complexity" evidence="1">
    <location>
        <begin position="96"/>
        <end position="112"/>
    </location>
</feature>
<comment type="caution">
    <text evidence="2">The sequence shown here is derived from an EMBL/GenBank/DDBJ whole genome shotgun (WGS) entry which is preliminary data.</text>
</comment>
<feature type="region of interest" description="Disordered" evidence="1">
    <location>
        <begin position="88"/>
        <end position="112"/>
    </location>
</feature>
<organism evidence="2 3">
    <name type="scientific">Deinococcus budaensis</name>
    <dbReference type="NCBI Taxonomy" id="1665626"/>
    <lineage>
        <taxon>Bacteria</taxon>
        <taxon>Thermotogati</taxon>
        <taxon>Deinococcota</taxon>
        <taxon>Deinococci</taxon>
        <taxon>Deinococcales</taxon>
        <taxon>Deinococcaceae</taxon>
        <taxon>Deinococcus</taxon>
    </lineage>
</organism>
<proteinExistence type="predicted"/>
<sequence>MTREKLSPEDTASLSWRALETRVGLGALPAFHRAFLTWRGVAGTDEMPLRRVGQRVEAELNRLVQSGQATREGEDWALAPGTLGGFEAARPYLPPSGASAGEAGASGSSTTS</sequence>
<dbReference type="EMBL" id="JACHFN010000014">
    <property type="protein sequence ID" value="MBB5235652.1"/>
    <property type="molecule type" value="Genomic_DNA"/>
</dbReference>
<accession>A0A7W8GHD1</accession>
<reference evidence="2 3" key="1">
    <citation type="submission" date="2020-08" db="EMBL/GenBank/DDBJ databases">
        <title>Genomic Encyclopedia of Type Strains, Phase IV (KMG-IV): sequencing the most valuable type-strain genomes for metagenomic binning, comparative biology and taxonomic classification.</title>
        <authorList>
            <person name="Goeker M."/>
        </authorList>
    </citation>
    <scope>NUCLEOTIDE SEQUENCE [LARGE SCALE GENOMIC DNA]</scope>
    <source>
        <strain evidence="2 3">DSM 101791</strain>
    </source>
</reference>
<evidence type="ECO:0000313" key="2">
    <source>
        <dbReference type="EMBL" id="MBB5235652.1"/>
    </source>
</evidence>
<name>A0A7W8GHD1_9DEIO</name>
<dbReference type="Proteomes" id="UP000525389">
    <property type="component" value="Unassembled WGS sequence"/>
</dbReference>